<evidence type="ECO:0000256" key="1">
    <source>
        <dbReference type="SAM" id="SignalP"/>
    </source>
</evidence>
<keyword evidence="1" id="KW-0732">Signal</keyword>
<dbReference type="RefSeq" id="WP_377137984.1">
    <property type="nucleotide sequence ID" value="NZ_JBHTIA010000003.1"/>
</dbReference>
<reference evidence="3" key="1">
    <citation type="journal article" date="2019" name="Int. J. Syst. Evol. Microbiol.">
        <title>The Global Catalogue of Microorganisms (GCM) 10K type strain sequencing project: providing services to taxonomists for standard genome sequencing and annotation.</title>
        <authorList>
            <consortium name="The Broad Institute Genomics Platform"/>
            <consortium name="The Broad Institute Genome Sequencing Center for Infectious Disease"/>
            <person name="Wu L."/>
            <person name="Ma J."/>
        </authorList>
    </citation>
    <scope>NUCLEOTIDE SEQUENCE [LARGE SCALE GENOMIC DNA]</scope>
    <source>
        <strain evidence="3">CCUG 60742</strain>
    </source>
</reference>
<gene>
    <name evidence="2" type="ORF">ACFQZI_02345</name>
</gene>
<feature type="signal peptide" evidence="1">
    <location>
        <begin position="1"/>
        <end position="23"/>
    </location>
</feature>
<proteinExistence type="predicted"/>
<accession>A0ABW2ZC67</accession>
<protein>
    <recommendedName>
        <fullName evidence="4">Lipocalin-like domain-containing protein</fullName>
    </recommendedName>
</protein>
<evidence type="ECO:0000313" key="3">
    <source>
        <dbReference type="Proteomes" id="UP001597073"/>
    </source>
</evidence>
<feature type="chain" id="PRO_5045221565" description="Lipocalin-like domain-containing protein" evidence="1">
    <location>
        <begin position="24"/>
        <end position="140"/>
    </location>
</feature>
<evidence type="ECO:0008006" key="4">
    <source>
        <dbReference type="Google" id="ProtNLM"/>
    </source>
</evidence>
<evidence type="ECO:0000313" key="2">
    <source>
        <dbReference type="EMBL" id="MFD0763677.1"/>
    </source>
</evidence>
<comment type="caution">
    <text evidence="2">The sequence shown here is derived from an EMBL/GenBank/DDBJ whole genome shotgun (WGS) entry which is preliminary data.</text>
</comment>
<name>A0ABW2ZC67_9SPHI</name>
<dbReference type="Proteomes" id="UP001597073">
    <property type="component" value="Unassembled WGS sequence"/>
</dbReference>
<dbReference type="EMBL" id="JBHTIA010000003">
    <property type="protein sequence ID" value="MFD0763677.1"/>
    <property type="molecule type" value="Genomic_DNA"/>
</dbReference>
<keyword evidence="3" id="KW-1185">Reference proteome</keyword>
<sequence length="140" mass="15238">MKNLKNAIVTLLLMLAGVTTTLAQCDKTVTFEALASTYLNDKGAIEKTKNEETIVKLDKKEISIITNGRIELAGAVKSYICNWADPFKTGKTIVNTTMVDGGNELHCVITIEGKEGKVTLTFEAAEMPGKKIVLIADKFE</sequence>
<organism evidence="2 3">
    <name type="scientific">Mucilaginibacter lutimaris</name>
    <dbReference type="NCBI Taxonomy" id="931629"/>
    <lineage>
        <taxon>Bacteria</taxon>
        <taxon>Pseudomonadati</taxon>
        <taxon>Bacteroidota</taxon>
        <taxon>Sphingobacteriia</taxon>
        <taxon>Sphingobacteriales</taxon>
        <taxon>Sphingobacteriaceae</taxon>
        <taxon>Mucilaginibacter</taxon>
    </lineage>
</organism>